<reference evidence="12" key="2">
    <citation type="submission" date="2023-10" db="EMBL/GenBank/DDBJ databases">
        <authorList>
            <person name="Khurajog B."/>
        </authorList>
    </citation>
    <scope>NUCLEOTIDE SEQUENCE</scope>
    <source>
        <strain evidence="12">BF14</strain>
    </source>
</reference>
<feature type="transmembrane region" description="Helical" evidence="10">
    <location>
        <begin position="240"/>
        <end position="257"/>
    </location>
</feature>
<evidence type="ECO:0000256" key="3">
    <source>
        <dbReference type="ARBA" id="ARBA00022475"/>
    </source>
</evidence>
<feature type="domain" description="Cation/H+ exchanger transmembrane" evidence="11">
    <location>
        <begin position="27"/>
        <end position="395"/>
    </location>
</feature>
<dbReference type="Gene3D" id="6.10.140.1330">
    <property type="match status" value="1"/>
</dbReference>
<evidence type="ECO:0000313" key="12">
    <source>
        <dbReference type="EMBL" id="MDV2910725.1"/>
    </source>
</evidence>
<feature type="transmembrane region" description="Helical" evidence="10">
    <location>
        <begin position="341"/>
        <end position="362"/>
    </location>
</feature>
<dbReference type="GO" id="GO:0015386">
    <property type="term" value="F:potassium:proton antiporter activity"/>
    <property type="evidence" value="ECO:0007669"/>
    <property type="project" value="TreeGrafter"/>
</dbReference>
<name>A0AAW8YME3_PEDAC</name>
<comment type="subcellular location">
    <subcellularLocation>
        <location evidence="1">Cell membrane</location>
        <topology evidence="1">Multi-pass membrane protein</topology>
    </subcellularLocation>
</comment>
<keyword evidence="6" id="KW-0915">Sodium</keyword>
<feature type="transmembrane region" description="Helical" evidence="10">
    <location>
        <begin position="277"/>
        <end position="299"/>
    </location>
</feature>
<feature type="transmembrane region" description="Helical" evidence="10">
    <location>
        <begin position="111"/>
        <end position="131"/>
    </location>
</feature>
<evidence type="ECO:0000313" key="13">
    <source>
        <dbReference type="Proteomes" id="UP001280415"/>
    </source>
</evidence>
<evidence type="ECO:0000256" key="8">
    <source>
        <dbReference type="ARBA" id="ARBA00023136"/>
    </source>
</evidence>
<keyword evidence="2" id="KW-0813">Transport</keyword>
<keyword evidence="8 10" id="KW-0472">Membrane</keyword>
<evidence type="ECO:0000256" key="5">
    <source>
        <dbReference type="ARBA" id="ARBA00022989"/>
    </source>
</evidence>
<dbReference type="Pfam" id="PF00999">
    <property type="entry name" value="Na_H_Exchanger"/>
    <property type="match status" value="1"/>
</dbReference>
<dbReference type="GO" id="GO:0005886">
    <property type="term" value="C:plasma membrane"/>
    <property type="evidence" value="ECO:0007669"/>
    <property type="project" value="UniProtKB-SubCell"/>
</dbReference>
<evidence type="ECO:0000256" key="6">
    <source>
        <dbReference type="ARBA" id="ARBA00023053"/>
    </source>
</evidence>
<gene>
    <name evidence="12" type="ORF">R0H03_02415</name>
</gene>
<feature type="transmembrane region" description="Helical" evidence="10">
    <location>
        <begin position="311"/>
        <end position="329"/>
    </location>
</feature>
<keyword evidence="4 10" id="KW-0812">Transmembrane</keyword>
<keyword evidence="7" id="KW-0406">Ion transport</keyword>
<dbReference type="EMBL" id="JAWJAX010000002">
    <property type="protein sequence ID" value="MDV2910725.1"/>
    <property type="molecule type" value="Genomic_DNA"/>
</dbReference>
<evidence type="ECO:0000256" key="1">
    <source>
        <dbReference type="ARBA" id="ARBA00004651"/>
    </source>
</evidence>
<dbReference type="PANTHER" id="PTHR10110:SF86">
    <property type="entry name" value="SODIUM_HYDROGEN EXCHANGER 7"/>
    <property type="match status" value="1"/>
</dbReference>
<dbReference type="GO" id="GO:0098719">
    <property type="term" value="P:sodium ion import across plasma membrane"/>
    <property type="evidence" value="ECO:0007669"/>
    <property type="project" value="TreeGrafter"/>
</dbReference>
<reference evidence="12" key="1">
    <citation type="journal article" date="2023" name="PeerJ">
        <title>Selection and evaluation of lactic acid bacteria from chicken feces in Thailand as potential probiotics.</title>
        <authorList>
            <person name="Khurajog B."/>
            <person name="Disastra Y."/>
            <person name="Lawwyne L.D."/>
            <person name="Sirichokchatchawan W."/>
            <person name="Niyomtham W."/>
            <person name="Yindee J."/>
            <person name="Hampson D.J."/>
            <person name="Prapasarakul N."/>
        </authorList>
    </citation>
    <scope>NUCLEOTIDE SEQUENCE</scope>
    <source>
        <strain evidence="12">BF14</strain>
    </source>
</reference>
<dbReference type="InterPro" id="IPR018422">
    <property type="entry name" value="Cation/H_exchanger_CPA1"/>
</dbReference>
<accession>A0AAW8YME3</accession>
<organism evidence="12 13">
    <name type="scientific">Pediococcus acidilactici</name>
    <dbReference type="NCBI Taxonomy" id="1254"/>
    <lineage>
        <taxon>Bacteria</taxon>
        <taxon>Bacillati</taxon>
        <taxon>Bacillota</taxon>
        <taxon>Bacilli</taxon>
        <taxon>Lactobacillales</taxon>
        <taxon>Lactobacillaceae</taxon>
        <taxon>Pediococcus</taxon>
        <taxon>Pediococcus acidilactici group</taxon>
    </lineage>
</organism>
<dbReference type="InterPro" id="IPR006153">
    <property type="entry name" value="Cation/H_exchanger_TM"/>
</dbReference>
<dbReference type="Proteomes" id="UP001280415">
    <property type="component" value="Unassembled WGS sequence"/>
</dbReference>
<feature type="transmembrane region" description="Helical" evidence="10">
    <location>
        <begin position="49"/>
        <end position="71"/>
    </location>
</feature>
<dbReference type="RefSeq" id="WP_317051951.1">
    <property type="nucleotide sequence ID" value="NZ_CP140878.1"/>
</dbReference>
<dbReference type="AlphaFoldDB" id="A0AAW8YME3"/>
<dbReference type="GO" id="GO:0015385">
    <property type="term" value="F:sodium:proton antiporter activity"/>
    <property type="evidence" value="ECO:0007669"/>
    <property type="project" value="InterPro"/>
</dbReference>
<protein>
    <submittedName>
        <fullName evidence="12">Cation:proton antiporter</fullName>
    </submittedName>
</protein>
<evidence type="ECO:0000256" key="10">
    <source>
        <dbReference type="SAM" id="Phobius"/>
    </source>
</evidence>
<evidence type="ECO:0000256" key="2">
    <source>
        <dbReference type="ARBA" id="ARBA00022448"/>
    </source>
</evidence>
<dbReference type="GO" id="GO:0051453">
    <property type="term" value="P:regulation of intracellular pH"/>
    <property type="evidence" value="ECO:0007669"/>
    <property type="project" value="TreeGrafter"/>
</dbReference>
<evidence type="ECO:0000256" key="7">
    <source>
        <dbReference type="ARBA" id="ARBA00023065"/>
    </source>
</evidence>
<comment type="caution">
    <text evidence="12">The sequence shown here is derived from an EMBL/GenBank/DDBJ whole genome shotgun (WGS) entry which is preliminary data.</text>
</comment>
<feature type="transmembrane region" description="Helical" evidence="10">
    <location>
        <begin position="83"/>
        <end position="105"/>
    </location>
</feature>
<feature type="transmembrane region" description="Helical" evidence="10">
    <location>
        <begin position="184"/>
        <end position="205"/>
    </location>
</feature>
<evidence type="ECO:0000256" key="4">
    <source>
        <dbReference type="ARBA" id="ARBA00022692"/>
    </source>
</evidence>
<evidence type="ECO:0000259" key="11">
    <source>
        <dbReference type="Pfam" id="PF00999"/>
    </source>
</evidence>
<sequence>MNILISTFMILVVVGVSNVLARYIPKVSGNYVNLLAGILTGILPVTNQLIAPFNGEIFMVLILVPLLFFEGQLTPLLRIKKKLGSILGTAVLLATVTMIILTWLLHVTLSIAAPLALAIAAIITPTDATAFDSVIEGRKIRRVIRDTLKTESLFNDATGIVLLQAAMLWLQKGQLVIGQNLLDFFKMMIGGVLVGSITAIILMTIREYFMRSSNNVRSSQTLIYLLSPFAIYFFAERLGMSGVIAVIVSGLIHNGEVNRSRFSDPRQVHFGLQIVTFANRILNSFVFVVLGIVLVRILQDNYSMMTKSFEWLMVGILVYVILLVCRYCYGRLFVGDQQRQTALLFALGGVHGTVTLAMTFSISEMLTPATFNFVVMVETVAIILSMAVPTVIFKILLPQDFDEQIRQQQLAFLREGMVKAGIKKLKSIDLEEAVRDNAMYDIRDQIQANTLGDFFKKWREINTEKRVLTNLQSVARRRALMYAFDAERAYLYDLAKRHVVNSDVVYEIYSEILLSESLVLDPQNQMV</sequence>
<keyword evidence="5 10" id="KW-1133">Transmembrane helix</keyword>
<feature type="transmembrane region" description="Helical" evidence="10">
    <location>
        <begin position="374"/>
        <end position="397"/>
    </location>
</feature>
<proteinExistence type="predicted"/>
<keyword evidence="3" id="KW-1003">Cell membrane</keyword>
<dbReference type="PANTHER" id="PTHR10110">
    <property type="entry name" value="SODIUM/HYDROGEN EXCHANGER"/>
    <property type="match status" value="1"/>
</dbReference>
<keyword evidence="9" id="KW-0739">Sodium transport</keyword>
<evidence type="ECO:0000256" key="9">
    <source>
        <dbReference type="ARBA" id="ARBA00023201"/>
    </source>
</evidence>